<protein>
    <submittedName>
        <fullName evidence="2">Uncharacterized protein</fullName>
    </submittedName>
</protein>
<feature type="region of interest" description="Disordered" evidence="1">
    <location>
        <begin position="78"/>
        <end position="102"/>
    </location>
</feature>
<dbReference type="EMBL" id="JABXBU010000001">
    <property type="protein sequence ID" value="KAF8795558.1"/>
    <property type="molecule type" value="Genomic_DNA"/>
</dbReference>
<name>A0A8T0FZD2_ARGBR</name>
<evidence type="ECO:0000313" key="3">
    <source>
        <dbReference type="Proteomes" id="UP000807504"/>
    </source>
</evidence>
<evidence type="ECO:0000256" key="1">
    <source>
        <dbReference type="SAM" id="MobiDB-lite"/>
    </source>
</evidence>
<dbReference type="AlphaFoldDB" id="A0A8T0FZD2"/>
<sequence>MRVETERRRGRRNPRSILGCSRNGERADLSGCITNGSRASHQDGAPPQSRLPDLKLAAAVVLCSWLCCVSSEGRSQEVPWTSTKGKVGEPHYHKLPSHMFRG</sequence>
<feature type="region of interest" description="Disordered" evidence="1">
    <location>
        <begin position="1"/>
        <end position="49"/>
    </location>
</feature>
<comment type="caution">
    <text evidence="2">The sequence shown here is derived from an EMBL/GenBank/DDBJ whole genome shotgun (WGS) entry which is preliminary data.</text>
</comment>
<organism evidence="2 3">
    <name type="scientific">Argiope bruennichi</name>
    <name type="common">Wasp spider</name>
    <name type="synonym">Aranea bruennichi</name>
    <dbReference type="NCBI Taxonomy" id="94029"/>
    <lineage>
        <taxon>Eukaryota</taxon>
        <taxon>Metazoa</taxon>
        <taxon>Ecdysozoa</taxon>
        <taxon>Arthropoda</taxon>
        <taxon>Chelicerata</taxon>
        <taxon>Arachnida</taxon>
        <taxon>Araneae</taxon>
        <taxon>Araneomorphae</taxon>
        <taxon>Entelegynae</taxon>
        <taxon>Araneoidea</taxon>
        <taxon>Araneidae</taxon>
        <taxon>Argiope</taxon>
    </lineage>
</organism>
<dbReference type="Proteomes" id="UP000807504">
    <property type="component" value="Unassembled WGS sequence"/>
</dbReference>
<reference evidence="2" key="1">
    <citation type="journal article" date="2020" name="bioRxiv">
        <title>Chromosome-level reference genome of the European wasp spider Argiope bruennichi: a resource for studies on range expansion and evolutionary adaptation.</title>
        <authorList>
            <person name="Sheffer M.M."/>
            <person name="Hoppe A."/>
            <person name="Krehenwinkel H."/>
            <person name="Uhl G."/>
            <person name="Kuss A.W."/>
            <person name="Jensen L."/>
            <person name="Jensen C."/>
            <person name="Gillespie R.G."/>
            <person name="Hoff K.J."/>
            <person name="Prost S."/>
        </authorList>
    </citation>
    <scope>NUCLEOTIDE SEQUENCE</scope>
</reference>
<proteinExistence type="predicted"/>
<keyword evidence="3" id="KW-1185">Reference proteome</keyword>
<feature type="compositionally biased region" description="Basic residues" evidence="1">
    <location>
        <begin position="93"/>
        <end position="102"/>
    </location>
</feature>
<evidence type="ECO:0000313" key="2">
    <source>
        <dbReference type="EMBL" id="KAF8795558.1"/>
    </source>
</evidence>
<gene>
    <name evidence="2" type="ORF">HNY73_000047</name>
</gene>
<reference evidence="2" key="2">
    <citation type="submission" date="2020-06" db="EMBL/GenBank/DDBJ databases">
        <authorList>
            <person name="Sheffer M."/>
        </authorList>
    </citation>
    <scope>NUCLEOTIDE SEQUENCE</scope>
</reference>
<accession>A0A8T0FZD2</accession>